<accession>A0A931N068</accession>
<evidence type="ECO:0000256" key="1">
    <source>
        <dbReference type="SAM" id="MobiDB-lite"/>
    </source>
</evidence>
<dbReference type="Pfam" id="PF07103">
    <property type="entry name" value="DUF1365"/>
    <property type="match status" value="1"/>
</dbReference>
<proteinExistence type="predicted"/>
<evidence type="ECO:0000313" key="2">
    <source>
        <dbReference type="EMBL" id="MBH0239755.1"/>
    </source>
</evidence>
<organism evidence="2 3">
    <name type="scientific">Methylobrevis albus</name>
    <dbReference type="NCBI Taxonomy" id="2793297"/>
    <lineage>
        <taxon>Bacteria</taxon>
        <taxon>Pseudomonadati</taxon>
        <taxon>Pseudomonadota</taxon>
        <taxon>Alphaproteobacteria</taxon>
        <taxon>Hyphomicrobiales</taxon>
        <taxon>Pleomorphomonadaceae</taxon>
        <taxon>Methylobrevis</taxon>
    </lineage>
</organism>
<dbReference type="RefSeq" id="WP_197312833.1">
    <property type="nucleotide sequence ID" value="NZ_JADZLT010000056.1"/>
</dbReference>
<gene>
    <name evidence="2" type="ORF">I5731_18190</name>
</gene>
<keyword evidence="3" id="KW-1185">Reference proteome</keyword>
<name>A0A931N068_9HYPH</name>
<sequence length="291" mass="31731">MTERIPTAATANGPPPDAAAGLYVGQVMHQRLRPFGHRFAYRVANLVVDLDRLGDADRLCRLFSVGRFNLFSFSEHDHGPRDGSSLRGWIDGLLAESGVAAPARVLLVCYPRVLGYVFDPISVYFAYDAAGAVVAVVYQVHNTFGETHTYVAPVRPGEASPAGIRQARDKLFHVSPFMPMDQRYGFSLLPPGEGMRIRILETDADGPILAATFAGRFRPMTSAGVLKVFAALPFQSIKVVAGIHYEAARLWLKGATYHMRPAPPAPVSHAPASRDGGPFPPREILRTRPQS</sequence>
<feature type="region of interest" description="Disordered" evidence="1">
    <location>
        <begin position="263"/>
        <end position="291"/>
    </location>
</feature>
<evidence type="ECO:0000313" key="3">
    <source>
        <dbReference type="Proteomes" id="UP000631694"/>
    </source>
</evidence>
<reference evidence="2" key="1">
    <citation type="submission" date="2020-12" db="EMBL/GenBank/DDBJ databases">
        <title>Methylobrevis albus sp. nov., isolated from fresh water lack sediment.</title>
        <authorList>
            <person name="Zou Q."/>
        </authorList>
    </citation>
    <scope>NUCLEOTIDE SEQUENCE</scope>
    <source>
        <strain evidence="2">L22</strain>
    </source>
</reference>
<dbReference type="Proteomes" id="UP000631694">
    <property type="component" value="Unassembled WGS sequence"/>
</dbReference>
<protein>
    <submittedName>
        <fullName evidence="2">DUF1365 domain-containing protein</fullName>
    </submittedName>
</protein>
<dbReference type="AlphaFoldDB" id="A0A931N068"/>
<comment type="caution">
    <text evidence="2">The sequence shown here is derived from an EMBL/GenBank/DDBJ whole genome shotgun (WGS) entry which is preliminary data.</text>
</comment>
<dbReference type="PANTHER" id="PTHR33973:SF4">
    <property type="entry name" value="OS07G0153300 PROTEIN"/>
    <property type="match status" value="1"/>
</dbReference>
<dbReference type="EMBL" id="JADZLT010000056">
    <property type="protein sequence ID" value="MBH0239755.1"/>
    <property type="molecule type" value="Genomic_DNA"/>
</dbReference>
<dbReference type="PANTHER" id="PTHR33973">
    <property type="entry name" value="OS07G0153300 PROTEIN"/>
    <property type="match status" value="1"/>
</dbReference>
<dbReference type="InterPro" id="IPR010775">
    <property type="entry name" value="DUF1365"/>
</dbReference>